<evidence type="ECO:0000256" key="5">
    <source>
        <dbReference type="ARBA" id="ARBA00023136"/>
    </source>
</evidence>
<keyword evidence="4" id="KW-0812">Transmembrane</keyword>
<keyword evidence="8" id="KW-1185">Reference proteome</keyword>
<dbReference type="AlphaFoldDB" id="A0A9Q1BL10"/>
<protein>
    <submittedName>
        <fullName evidence="7">Sorting and assembly machinery component 50-like A</fullName>
    </submittedName>
</protein>
<reference evidence="7" key="1">
    <citation type="submission" date="2021-10" db="EMBL/GenBank/DDBJ databases">
        <title>Tropical sea cucumber genome reveals ecological adaptation and Cuvierian tubules defense mechanism.</title>
        <authorList>
            <person name="Chen T."/>
        </authorList>
    </citation>
    <scope>NUCLEOTIDE SEQUENCE</scope>
    <source>
        <strain evidence="7">Nanhai2018</strain>
        <tissue evidence="7">Muscle</tissue>
    </source>
</reference>
<dbReference type="PANTHER" id="PTHR12815">
    <property type="entry name" value="SORTING AND ASSEMBLY MACHINERY SAMM50 PROTEIN FAMILY MEMBER"/>
    <property type="match status" value="1"/>
</dbReference>
<feature type="domain" description="POTRA" evidence="6">
    <location>
        <begin position="34"/>
        <end position="114"/>
    </location>
</feature>
<evidence type="ECO:0000313" key="7">
    <source>
        <dbReference type="EMBL" id="KAJ8028592.1"/>
    </source>
</evidence>
<dbReference type="GO" id="GO:0033108">
    <property type="term" value="P:mitochondrial respiratory chain complex assembly"/>
    <property type="evidence" value="ECO:0007669"/>
    <property type="project" value="TreeGrafter"/>
</dbReference>
<dbReference type="InterPro" id="IPR000184">
    <property type="entry name" value="Bac_surfAg_D15"/>
</dbReference>
<dbReference type="Proteomes" id="UP001152320">
    <property type="component" value="Chromosome 15"/>
</dbReference>
<dbReference type="EMBL" id="JAIZAY010000015">
    <property type="protein sequence ID" value="KAJ8028592.1"/>
    <property type="molecule type" value="Genomic_DNA"/>
</dbReference>
<dbReference type="PROSITE" id="PS51779">
    <property type="entry name" value="POTRA"/>
    <property type="match status" value="1"/>
</dbReference>
<dbReference type="Gene3D" id="2.40.160.50">
    <property type="entry name" value="membrane protein fhac: a member of the omp85/tpsb transporter family"/>
    <property type="match status" value="1"/>
</dbReference>
<comment type="similarity">
    <text evidence="2">Belongs to the SAM50/omp85 family.</text>
</comment>
<dbReference type="GO" id="GO:0005741">
    <property type="term" value="C:mitochondrial outer membrane"/>
    <property type="evidence" value="ECO:0007669"/>
    <property type="project" value="UniProtKB-SubCell"/>
</dbReference>
<dbReference type="Pfam" id="PF01103">
    <property type="entry name" value="Omp85"/>
    <property type="match status" value="1"/>
</dbReference>
<evidence type="ECO:0000256" key="2">
    <source>
        <dbReference type="ARBA" id="ARBA00010913"/>
    </source>
</evidence>
<evidence type="ECO:0000313" key="8">
    <source>
        <dbReference type="Proteomes" id="UP001152320"/>
    </source>
</evidence>
<dbReference type="OrthoDB" id="1724197at2759"/>
<gene>
    <name evidence="7" type="ORF">HOLleu_30879</name>
</gene>
<organism evidence="7 8">
    <name type="scientific">Holothuria leucospilota</name>
    <name type="common">Black long sea cucumber</name>
    <name type="synonym">Mertensiothuria leucospilota</name>
    <dbReference type="NCBI Taxonomy" id="206669"/>
    <lineage>
        <taxon>Eukaryota</taxon>
        <taxon>Metazoa</taxon>
        <taxon>Echinodermata</taxon>
        <taxon>Eleutherozoa</taxon>
        <taxon>Echinozoa</taxon>
        <taxon>Holothuroidea</taxon>
        <taxon>Aspidochirotacea</taxon>
        <taxon>Aspidochirotida</taxon>
        <taxon>Holothuriidae</taxon>
        <taxon>Holothuria</taxon>
    </lineage>
</organism>
<dbReference type="InterPro" id="IPR039910">
    <property type="entry name" value="D15-like"/>
</dbReference>
<evidence type="ECO:0000256" key="3">
    <source>
        <dbReference type="ARBA" id="ARBA00022452"/>
    </source>
</evidence>
<accession>A0A9Q1BL10</accession>
<dbReference type="GO" id="GO:0045040">
    <property type="term" value="P:protein insertion into mitochondrial outer membrane"/>
    <property type="evidence" value="ECO:0007669"/>
    <property type="project" value="TreeGrafter"/>
</dbReference>
<dbReference type="InterPro" id="IPR034746">
    <property type="entry name" value="POTRA"/>
</dbReference>
<comment type="caution">
    <text evidence="7">The sequence shown here is derived from an EMBL/GenBank/DDBJ whole genome shotgun (WGS) entry which is preliminary data.</text>
</comment>
<evidence type="ECO:0000259" key="6">
    <source>
        <dbReference type="PROSITE" id="PS51779"/>
    </source>
</evidence>
<proteinExistence type="inferred from homology"/>
<sequence length="347" mass="38352">MISARAKEAVAGGRSMGDHHVHTKETVFDGSNFVKVDKVRVQGLSKTKNDFIVHQCKELFGAATFKDVILSCNDVKQKLERAGIFRSVSVIIDTSKGPGAHKDGLDIIFNVKEGKRLSASAHTAVGNNEGSLVLGGKLANVFGRAEMLSLEYSRGTRQSTGYNLTFFKPVSNELTRRLTVRGFKSSAEYLLSSFRETGRGAVVDYMFPGPLGLQTFSWEGIWREVDCLTRTASFPVREQCGHSLKSSVKHIFARDTRDEGVYPSRGYLFKLVQEFAGYTGGDVKFVKGEAEIQLNQRLFSDIIFSCHLQGGLMKSMSGDSVRINDRFFLGGPTDVREKLCKYSNTLG</sequence>
<comment type="subcellular location">
    <subcellularLocation>
        <location evidence="1">Mitochondrion outer membrane</location>
        <topology evidence="1">Multi-pass membrane protein</topology>
    </subcellularLocation>
</comment>
<keyword evidence="5" id="KW-0472">Membrane</keyword>
<dbReference type="PANTHER" id="PTHR12815:SF18">
    <property type="entry name" value="SORTING AND ASSEMBLY MACHINERY COMPONENT 50 HOMOLOG"/>
    <property type="match status" value="1"/>
</dbReference>
<evidence type="ECO:0000256" key="1">
    <source>
        <dbReference type="ARBA" id="ARBA00004374"/>
    </source>
</evidence>
<name>A0A9Q1BL10_HOLLE</name>
<evidence type="ECO:0000256" key="4">
    <source>
        <dbReference type="ARBA" id="ARBA00022692"/>
    </source>
</evidence>
<keyword evidence="3" id="KW-1134">Transmembrane beta strand</keyword>